<name>A0A8T0H2P8_CERPU</name>
<protein>
    <submittedName>
        <fullName evidence="1">Uncharacterized protein</fullName>
    </submittedName>
</protein>
<dbReference type="GO" id="GO:0006284">
    <property type="term" value="P:base-excision repair"/>
    <property type="evidence" value="ECO:0007669"/>
    <property type="project" value="InterPro"/>
</dbReference>
<evidence type="ECO:0000313" key="2">
    <source>
        <dbReference type="Proteomes" id="UP000822688"/>
    </source>
</evidence>
<dbReference type="GO" id="GO:0003677">
    <property type="term" value="F:DNA binding"/>
    <property type="evidence" value="ECO:0007669"/>
    <property type="project" value="InterPro"/>
</dbReference>
<dbReference type="Proteomes" id="UP000822688">
    <property type="component" value="Chromosome 8"/>
</dbReference>
<dbReference type="InterPro" id="IPR036995">
    <property type="entry name" value="MPG_sf"/>
</dbReference>
<gene>
    <name evidence="1" type="ORF">KC19_8G125400</name>
</gene>
<organism evidence="1 2">
    <name type="scientific">Ceratodon purpureus</name>
    <name type="common">Fire moss</name>
    <name type="synonym">Dicranum purpureum</name>
    <dbReference type="NCBI Taxonomy" id="3225"/>
    <lineage>
        <taxon>Eukaryota</taxon>
        <taxon>Viridiplantae</taxon>
        <taxon>Streptophyta</taxon>
        <taxon>Embryophyta</taxon>
        <taxon>Bryophyta</taxon>
        <taxon>Bryophytina</taxon>
        <taxon>Bryopsida</taxon>
        <taxon>Dicranidae</taxon>
        <taxon>Pseudoditrichales</taxon>
        <taxon>Ditrichaceae</taxon>
        <taxon>Ceratodon</taxon>
    </lineage>
</organism>
<dbReference type="Gene3D" id="3.10.300.10">
    <property type="entry name" value="Methylpurine-DNA glycosylase (MPG)"/>
    <property type="match status" value="1"/>
</dbReference>
<sequence>MLRSVNAFVGHQDKIFVMAELGWPHTSTILAEHEFFHCGAVELARKILGQFLYCHQSKVVVRILGTEAYPEDDDIVYGDDDIVVGTCDLLWRPVIRLTSIQTKEL</sequence>
<dbReference type="AlphaFoldDB" id="A0A8T0H2P8"/>
<evidence type="ECO:0000313" key="1">
    <source>
        <dbReference type="EMBL" id="KAG0564614.1"/>
    </source>
</evidence>
<dbReference type="GO" id="GO:0003905">
    <property type="term" value="F:alkylbase DNA N-glycosylase activity"/>
    <property type="evidence" value="ECO:0007669"/>
    <property type="project" value="InterPro"/>
</dbReference>
<reference evidence="1" key="1">
    <citation type="submission" date="2020-06" db="EMBL/GenBank/DDBJ databases">
        <title>WGS assembly of Ceratodon purpureus strain R40.</title>
        <authorList>
            <person name="Carey S.B."/>
            <person name="Jenkins J."/>
            <person name="Shu S."/>
            <person name="Lovell J.T."/>
            <person name="Sreedasyam A."/>
            <person name="Maumus F."/>
            <person name="Tiley G.P."/>
            <person name="Fernandez-Pozo N."/>
            <person name="Barry K."/>
            <person name="Chen C."/>
            <person name="Wang M."/>
            <person name="Lipzen A."/>
            <person name="Daum C."/>
            <person name="Saski C.A."/>
            <person name="Payton A.C."/>
            <person name="Mcbreen J.C."/>
            <person name="Conrad R.E."/>
            <person name="Kollar L.M."/>
            <person name="Olsson S."/>
            <person name="Huttunen S."/>
            <person name="Landis J.B."/>
            <person name="Wickett N.J."/>
            <person name="Johnson M.G."/>
            <person name="Rensing S.A."/>
            <person name="Grimwood J."/>
            <person name="Schmutz J."/>
            <person name="Mcdaniel S.F."/>
        </authorList>
    </citation>
    <scope>NUCLEOTIDE SEQUENCE</scope>
    <source>
        <strain evidence="1">R40</strain>
    </source>
</reference>
<comment type="caution">
    <text evidence="1">The sequence shown here is derived from an EMBL/GenBank/DDBJ whole genome shotgun (WGS) entry which is preliminary data.</text>
</comment>
<accession>A0A8T0H2P8</accession>
<keyword evidence="2" id="KW-1185">Reference proteome</keyword>
<proteinExistence type="predicted"/>
<dbReference type="EMBL" id="CM026429">
    <property type="protein sequence ID" value="KAG0564614.1"/>
    <property type="molecule type" value="Genomic_DNA"/>
</dbReference>